<sequence>MENRWMIELRFDEDGTRTMATATLTGSGAPDVRGHGYARRNPADTPDACVGEEIAAARALSNLSHELVDAAARRIEERTHSPARLSV</sequence>
<dbReference type="AlphaFoldDB" id="A0A7W7CEZ5"/>
<dbReference type="Pfam" id="PF08962">
    <property type="entry name" value="Rv2632c-like"/>
    <property type="match status" value="1"/>
</dbReference>
<evidence type="ECO:0008006" key="3">
    <source>
        <dbReference type="Google" id="ProtNLM"/>
    </source>
</evidence>
<keyword evidence="2" id="KW-1185">Reference proteome</keyword>
<reference evidence="1 2" key="1">
    <citation type="submission" date="2020-08" db="EMBL/GenBank/DDBJ databases">
        <title>Sequencing the genomes of 1000 actinobacteria strains.</title>
        <authorList>
            <person name="Klenk H.-P."/>
        </authorList>
    </citation>
    <scope>NUCLEOTIDE SEQUENCE [LARGE SCALE GENOMIC DNA]</scope>
    <source>
        <strain evidence="1 2">DSM 44230</strain>
    </source>
</reference>
<name>A0A7W7CEZ5_9PSEU</name>
<comment type="caution">
    <text evidence="1">The sequence shown here is derived from an EMBL/GenBank/DDBJ whole genome shotgun (WGS) entry which is preliminary data.</text>
</comment>
<proteinExistence type="predicted"/>
<dbReference type="Proteomes" id="UP000533598">
    <property type="component" value="Unassembled WGS sequence"/>
</dbReference>
<gene>
    <name evidence="1" type="ORF">HNR67_006066</name>
</gene>
<protein>
    <recommendedName>
        <fullName evidence="3">DUF1876 domain-containing protein</fullName>
    </recommendedName>
</protein>
<evidence type="ECO:0000313" key="1">
    <source>
        <dbReference type="EMBL" id="MBB4679948.1"/>
    </source>
</evidence>
<organism evidence="1 2">
    <name type="scientific">Crossiella cryophila</name>
    <dbReference type="NCBI Taxonomy" id="43355"/>
    <lineage>
        <taxon>Bacteria</taxon>
        <taxon>Bacillati</taxon>
        <taxon>Actinomycetota</taxon>
        <taxon>Actinomycetes</taxon>
        <taxon>Pseudonocardiales</taxon>
        <taxon>Pseudonocardiaceae</taxon>
        <taxon>Crossiella</taxon>
    </lineage>
</organism>
<accession>A0A7W7CEZ5</accession>
<dbReference type="InterPro" id="IPR038070">
    <property type="entry name" value="Rv2632c-like_sf"/>
</dbReference>
<dbReference type="EMBL" id="JACHMH010000001">
    <property type="protein sequence ID" value="MBB4679948.1"/>
    <property type="molecule type" value="Genomic_DNA"/>
</dbReference>
<dbReference type="Gene3D" id="3.30.160.240">
    <property type="entry name" value="Rv1738"/>
    <property type="match status" value="1"/>
</dbReference>
<evidence type="ECO:0000313" key="2">
    <source>
        <dbReference type="Proteomes" id="UP000533598"/>
    </source>
</evidence>
<dbReference type="SUPFAM" id="SSF143212">
    <property type="entry name" value="Rv2632c-like"/>
    <property type="match status" value="1"/>
</dbReference>
<dbReference type="InterPro" id="IPR015057">
    <property type="entry name" value="Rv2632c-like"/>
</dbReference>
<dbReference type="RefSeq" id="WP_185005634.1">
    <property type="nucleotide sequence ID" value="NZ_BAAAUI010000017.1"/>
</dbReference>